<dbReference type="AlphaFoldDB" id="A0A9X3BYP5"/>
<dbReference type="InterPro" id="IPR016181">
    <property type="entry name" value="Acyl_CoA_acyltransferase"/>
</dbReference>
<proteinExistence type="predicted"/>
<gene>
    <name evidence="2" type="ORF">OIU83_15855</name>
</gene>
<sequence length="183" mass="21258">MLTFNFSPFPELETERLLIRRVTNKDINEIITLRSNPETMKYIPRPLIKTDEQALEHIALIDSNIETNEGINWGITLKGNPKVIGLIGYYRLKPEHYRAEIGYMLLPEFHGKGIIPEAVKTVINYGFNDMKLHSIEAVIDPDNFASERVLQKIGFIKEAHFKESEYYEGRFLDKVIYSLINKE</sequence>
<evidence type="ECO:0000313" key="2">
    <source>
        <dbReference type="EMBL" id="MCV9929140.1"/>
    </source>
</evidence>
<feature type="domain" description="N-acetyltransferase" evidence="1">
    <location>
        <begin position="17"/>
        <end position="173"/>
    </location>
</feature>
<keyword evidence="3" id="KW-1185">Reference proteome</keyword>
<protein>
    <submittedName>
        <fullName evidence="2">GNAT family N-acetyltransferase</fullName>
    </submittedName>
</protein>
<dbReference type="RefSeq" id="WP_264207236.1">
    <property type="nucleotide sequence ID" value="NZ_JAOZEW010000017.1"/>
</dbReference>
<dbReference type="InterPro" id="IPR000182">
    <property type="entry name" value="GNAT_dom"/>
</dbReference>
<organism evidence="2 3">
    <name type="scientific">Flavobacterium shii</name>
    <dbReference type="NCBI Taxonomy" id="2987687"/>
    <lineage>
        <taxon>Bacteria</taxon>
        <taxon>Pseudomonadati</taxon>
        <taxon>Bacteroidota</taxon>
        <taxon>Flavobacteriia</taxon>
        <taxon>Flavobacteriales</taxon>
        <taxon>Flavobacteriaceae</taxon>
        <taxon>Flavobacterium</taxon>
    </lineage>
</organism>
<dbReference type="PANTHER" id="PTHR43792:SF1">
    <property type="entry name" value="N-ACETYLTRANSFERASE DOMAIN-CONTAINING PROTEIN"/>
    <property type="match status" value="1"/>
</dbReference>
<dbReference type="Pfam" id="PF13302">
    <property type="entry name" value="Acetyltransf_3"/>
    <property type="match status" value="1"/>
</dbReference>
<dbReference type="SUPFAM" id="SSF55729">
    <property type="entry name" value="Acyl-CoA N-acyltransferases (Nat)"/>
    <property type="match status" value="1"/>
</dbReference>
<dbReference type="PROSITE" id="PS51186">
    <property type="entry name" value="GNAT"/>
    <property type="match status" value="1"/>
</dbReference>
<accession>A0A9X3BYP5</accession>
<dbReference type="PANTHER" id="PTHR43792">
    <property type="entry name" value="GNAT FAMILY, PUTATIVE (AFU_ORTHOLOGUE AFUA_3G00765)-RELATED-RELATED"/>
    <property type="match status" value="1"/>
</dbReference>
<reference evidence="2" key="1">
    <citation type="submission" date="2022-10" db="EMBL/GenBank/DDBJ databases">
        <title>Two novel species of Flavobacterium.</title>
        <authorList>
            <person name="Liu Q."/>
            <person name="Xin Y.-H."/>
        </authorList>
    </citation>
    <scope>NUCLEOTIDE SEQUENCE</scope>
    <source>
        <strain evidence="2">LS1R49</strain>
    </source>
</reference>
<dbReference type="Gene3D" id="3.40.630.30">
    <property type="match status" value="1"/>
</dbReference>
<dbReference type="EMBL" id="JAOZEW010000017">
    <property type="protein sequence ID" value="MCV9929140.1"/>
    <property type="molecule type" value="Genomic_DNA"/>
</dbReference>
<dbReference type="GO" id="GO:0016747">
    <property type="term" value="F:acyltransferase activity, transferring groups other than amino-acyl groups"/>
    <property type="evidence" value="ECO:0007669"/>
    <property type="project" value="InterPro"/>
</dbReference>
<name>A0A9X3BYP5_9FLAO</name>
<evidence type="ECO:0000259" key="1">
    <source>
        <dbReference type="PROSITE" id="PS51186"/>
    </source>
</evidence>
<evidence type="ECO:0000313" key="3">
    <source>
        <dbReference type="Proteomes" id="UP001151079"/>
    </source>
</evidence>
<dbReference type="Proteomes" id="UP001151079">
    <property type="component" value="Unassembled WGS sequence"/>
</dbReference>
<dbReference type="CDD" id="cd04301">
    <property type="entry name" value="NAT_SF"/>
    <property type="match status" value="1"/>
</dbReference>
<dbReference type="InterPro" id="IPR051531">
    <property type="entry name" value="N-acetyltransferase"/>
</dbReference>
<comment type="caution">
    <text evidence="2">The sequence shown here is derived from an EMBL/GenBank/DDBJ whole genome shotgun (WGS) entry which is preliminary data.</text>
</comment>